<protein>
    <submittedName>
        <fullName evidence="2">Uncharacterized protein</fullName>
    </submittedName>
</protein>
<keyword evidence="1" id="KW-0472">Membrane</keyword>
<dbReference type="EMBL" id="JBIGHV010000004">
    <property type="protein sequence ID" value="MFG6430780.1"/>
    <property type="molecule type" value="Genomic_DNA"/>
</dbReference>
<gene>
    <name evidence="2" type="ORF">ACG00Y_12700</name>
</gene>
<dbReference type="Proteomes" id="UP001606210">
    <property type="component" value="Unassembled WGS sequence"/>
</dbReference>
<name>A0ABW7F530_9BURK</name>
<keyword evidence="1" id="KW-0812">Transmembrane</keyword>
<evidence type="ECO:0000313" key="2">
    <source>
        <dbReference type="EMBL" id="MFG6430780.1"/>
    </source>
</evidence>
<accession>A0ABW7F530</accession>
<comment type="caution">
    <text evidence="2">The sequence shown here is derived from an EMBL/GenBank/DDBJ whole genome shotgun (WGS) entry which is preliminary data.</text>
</comment>
<sequence>MMQPSPALTQASQRQSRTVRELGLACCAYLLTFSGAVLAWLQHAGLPLDSGVLAICALPPLAGLALWTLDASDARQYSLHMATAMMALPIALMFWAGSLNVEPAQAPPAAPTLDAQQLFDGAETVADTDLRAGGIQRLRTGRFADGSELRLSRFADAAAARNYLAMLSQAMPNEPFTDAGRQGLRLRGNGIGAVEIVYERHGADLLELRAADRSGLLARLAAQRVPLPQEDAAAAPAEPVPAWPFFTAMTVAHGLAFVALIAWAGSHTTRVPALQGAAVATPDELRARLLSLGAFDFTEIDVDGAPALRIDASPGKRRTHHITLHIDAGSGTVRVHEKLGVDGDAPMDAAEASLRGPGDELFDVARPAAQKVWSSTLQATMVEPSRLAAVPLQLQHRHAALPADYAARLDGEGVLTALCAVVTRSGWHWQPRLFGRRI</sequence>
<reference evidence="2 3" key="1">
    <citation type="submission" date="2024-08" db="EMBL/GenBank/DDBJ databases">
        <authorList>
            <person name="Lu H."/>
        </authorList>
    </citation>
    <scope>NUCLEOTIDE SEQUENCE [LARGE SCALE GENOMIC DNA]</scope>
    <source>
        <strain evidence="2 3">LYH14W</strain>
    </source>
</reference>
<keyword evidence="1" id="KW-1133">Transmembrane helix</keyword>
<feature type="transmembrane region" description="Helical" evidence="1">
    <location>
        <begin position="21"/>
        <end position="41"/>
    </location>
</feature>
<evidence type="ECO:0000256" key="1">
    <source>
        <dbReference type="SAM" id="Phobius"/>
    </source>
</evidence>
<feature type="transmembrane region" description="Helical" evidence="1">
    <location>
        <begin position="79"/>
        <end position="97"/>
    </location>
</feature>
<evidence type="ECO:0000313" key="3">
    <source>
        <dbReference type="Proteomes" id="UP001606210"/>
    </source>
</evidence>
<proteinExistence type="predicted"/>
<keyword evidence="3" id="KW-1185">Reference proteome</keyword>
<organism evidence="2 3">
    <name type="scientific">Pelomonas parva</name>
    <dbReference type="NCBI Taxonomy" id="3299032"/>
    <lineage>
        <taxon>Bacteria</taxon>
        <taxon>Pseudomonadati</taxon>
        <taxon>Pseudomonadota</taxon>
        <taxon>Betaproteobacteria</taxon>
        <taxon>Burkholderiales</taxon>
        <taxon>Sphaerotilaceae</taxon>
        <taxon>Roseateles</taxon>
    </lineage>
</organism>
<feature type="transmembrane region" description="Helical" evidence="1">
    <location>
        <begin position="47"/>
        <end position="67"/>
    </location>
</feature>